<dbReference type="Proteomes" id="UP000006415">
    <property type="component" value="Unassembled WGS sequence"/>
</dbReference>
<evidence type="ECO:0000313" key="1">
    <source>
        <dbReference type="EMBL" id="EJD64844.1"/>
    </source>
</evidence>
<accession>J0WZ24</accession>
<evidence type="ECO:0000313" key="2">
    <source>
        <dbReference type="Proteomes" id="UP000006415"/>
    </source>
</evidence>
<dbReference type="STRING" id="857290.HMPREF9156_00719"/>
<keyword evidence="2" id="KW-1185">Reference proteome</keyword>
<comment type="caution">
    <text evidence="1">The sequence shown here is derived from an EMBL/GenBank/DDBJ whole genome shotgun (WGS) entry which is preliminary data.</text>
</comment>
<gene>
    <name evidence="1" type="ORF">HMPREF9156_00719</name>
</gene>
<dbReference type="EMBL" id="AGZS01000003">
    <property type="protein sequence ID" value="EJD64844.1"/>
    <property type="molecule type" value="Genomic_DNA"/>
</dbReference>
<proteinExistence type="predicted"/>
<name>J0WZ24_9BIFI</name>
<sequence length="33" mass="3931">MQDIHSHNHVDKREIYSDKTVEILTRYISESEG</sequence>
<organism evidence="1 2">
    <name type="scientific">Scardovia wiggsiae F0424</name>
    <dbReference type="NCBI Taxonomy" id="857290"/>
    <lineage>
        <taxon>Bacteria</taxon>
        <taxon>Bacillati</taxon>
        <taxon>Actinomycetota</taxon>
        <taxon>Actinomycetes</taxon>
        <taxon>Bifidobacteriales</taxon>
        <taxon>Bifidobacteriaceae</taxon>
        <taxon>Scardovia</taxon>
    </lineage>
</organism>
<dbReference type="AlphaFoldDB" id="J0WZ24"/>
<dbReference type="HOGENOM" id="CLU_3383704_0_0_11"/>
<protein>
    <submittedName>
        <fullName evidence="1">Uncharacterized protein</fullName>
    </submittedName>
</protein>
<reference evidence="1 2" key="1">
    <citation type="submission" date="2012-01" db="EMBL/GenBank/DDBJ databases">
        <title>The Genome Sequence of Scardovia wiggsiae F0424.</title>
        <authorList>
            <consortium name="The Broad Institute Genome Sequencing Platform"/>
            <person name="Earl A."/>
            <person name="Ward D."/>
            <person name="Feldgarden M."/>
            <person name="Gevers D."/>
            <person name="Izard J."/>
            <person name="Ganesan A."/>
            <person name="Baranova O.V."/>
            <person name="Blanton J.M."/>
            <person name="Tanner A.C."/>
            <person name="Mathney J."/>
            <person name="Dewhirst F.E."/>
            <person name="Young S.K."/>
            <person name="Zeng Q."/>
            <person name="Gargeya S."/>
            <person name="Fitzgerald M."/>
            <person name="Haas B."/>
            <person name="Abouelleil A."/>
            <person name="Alvarado L."/>
            <person name="Arachchi H.M."/>
            <person name="Berlin A."/>
            <person name="Chapman S.B."/>
            <person name="Gearin G."/>
            <person name="Goldberg J."/>
            <person name="Griggs A."/>
            <person name="Gujja S."/>
            <person name="Hansen M."/>
            <person name="Heiman D."/>
            <person name="Howarth C."/>
            <person name="Larimer J."/>
            <person name="Lui A."/>
            <person name="MacDonald P.J.P."/>
            <person name="McCowen C."/>
            <person name="Montmayeur A."/>
            <person name="Murphy C."/>
            <person name="Neiman D."/>
            <person name="Pearson M."/>
            <person name="Priest M."/>
            <person name="Roberts A."/>
            <person name="Saif S."/>
            <person name="Shea T."/>
            <person name="Sisk P."/>
            <person name="Stolte C."/>
            <person name="Sykes S."/>
            <person name="Wortman J."/>
            <person name="Nusbaum C."/>
            <person name="Birren B."/>
        </authorList>
    </citation>
    <scope>NUCLEOTIDE SEQUENCE [LARGE SCALE GENOMIC DNA]</scope>
    <source>
        <strain evidence="1 2">F0424</strain>
    </source>
</reference>